<accession>A0A9N9GTE1</accession>
<dbReference type="AlphaFoldDB" id="A0A9N9GTE1"/>
<proteinExistence type="predicted"/>
<keyword evidence="1" id="KW-0175">Coiled coil</keyword>
<name>A0A9N9GTE1_9GLOM</name>
<comment type="caution">
    <text evidence="2">The sequence shown here is derived from an EMBL/GenBank/DDBJ whole genome shotgun (WGS) entry which is preliminary data.</text>
</comment>
<dbReference type="EMBL" id="CAJVPK010003176">
    <property type="protein sequence ID" value="CAG8624134.1"/>
    <property type="molecule type" value="Genomic_DNA"/>
</dbReference>
<keyword evidence="3" id="KW-1185">Reference proteome</keyword>
<sequence>PGISIDEIRPNAYTEETGLDPWIKSETSVFEKPEINSKLLDEITELRKENIKIKTENTELKQDLDEFKKELEFKKNRKFQEKCILIAQVLLGEKPVQGAQHRLHSTSWYKDVKKLEDVVNRDRKKRCICQDNGIFLLEKVTQSVNRRTLPEALIARHQAQLQEPVQLVQEPAQLQHHDASKSDDVLTKFRELWWIQGNIHPKAHWDEASDVDWEKYTERTDFFNVHGNWEWIDGNVCVYELPLGPHGTCSRAIERLISSKDPEMMLVSLGDSRTRVGGRGKEADESFVPFDKPEINSNGREGPNSHKPWPNLVIEVAFSETEDHLLNAVKDYWLYQGRAHDAIAVKLVRSDTIISKIKVWHFCTDDRTPMGDLVPVSEFEFETIDDNDQFLIEPQQYTINIRIECLFHGMPPTFQTPSSIPNPLT</sequence>
<feature type="non-terminal residue" evidence="2">
    <location>
        <position position="1"/>
    </location>
</feature>
<feature type="non-terminal residue" evidence="2">
    <location>
        <position position="425"/>
    </location>
</feature>
<evidence type="ECO:0000313" key="2">
    <source>
        <dbReference type="EMBL" id="CAG8624134.1"/>
    </source>
</evidence>
<feature type="coiled-coil region" evidence="1">
    <location>
        <begin position="36"/>
        <end position="77"/>
    </location>
</feature>
<organism evidence="2 3">
    <name type="scientific">Diversispora eburnea</name>
    <dbReference type="NCBI Taxonomy" id="1213867"/>
    <lineage>
        <taxon>Eukaryota</taxon>
        <taxon>Fungi</taxon>
        <taxon>Fungi incertae sedis</taxon>
        <taxon>Mucoromycota</taxon>
        <taxon>Glomeromycotina</taxon>
        <taxon>Glomeromycetes</taxon>
        <taxon>Diversisporales</taxon>
        <taxon>Diversisporaceae</taxon>
        <taxon>Diversispora</taxon>
    </lineage>
</organism>
<evidence type="ECO:0000256" key="1">
    <source>
        <dbReference type="SAM" id="Coils"/>
    </source>
</evidence>
<evidence type="ECO:0000313" key="3">
    <source>
        <dbReference type="Proteomes" id="UP000789706"/>
    </source>
</evidence>
<gene>
    <name evidence="2" type="ORF">DEBURN_LOCUS10490</name>
</gene>
<reference evidence="2" key="1">
    <citation type="submission" date="2021-06" db="EMBL/GenBank/DDBJ databases">
        <authorList>
            <person name="Kallberg Y."/>
            <person name="Tangrot J."/>
            <person name="Rosling A."/>
        </authorList>
    </citation>
    <scope>NUCLEOTIDE SEQUENCE</scope>
    <source>
        <strain evidence="2">AZ414A</strain>
    </source>
</reference>
<dbReference type="Proteomes" id="UP000789706">
    <property type="component" value="Unassembled WGS sequence"/>
</dbReference>
<protein>
    <submittedName>
        <fullName evidence="2">362_t:CDS:1</fullName>
    </submittedName>
</protein>
<dbReference type="OrthoDB" id="2391321at2759"/>